<organism evidence="2">
    <name type="scientific">bioreactor metagenome</name>
    <dbReference type="NCBI Taxonomy" id="1076179"/>
    <lineage>
        <taxon>unclassified sequences</taxon>
        <taxon>metagenomes</taxon>
        <taxon>ecological metagenomes</taxon>
    </lineage>
</organism>
<dbReference type="GO" id="GO:0004764">
    <property type="term" value="F:shikimate 3-dehydrogenase (NADP+) activity"/>
    <property type="evidence" value="ECO:0007669"/>
    <property type="project" value="UniProtKB-EC"/>
</dbReference>
<dbReference type="Pfam" id="PF08501">
    <property type="entry name" value="Shikimate_dh_N"/>
    <property type="match status" value="1"/>
</dbReference>
<dbReference type="InterPro" id="IPR036291">
    <property type="entry name" value="NAD(P)-bd_dom_sf"/>
</dbReference>
<dbReference type="CDD" id="cd01065">
    <property type="entry name" value="NAD_bind_Shikimate_DH"/>
    <property type="match status" value="1"/>
</dbReference>
<proteinExistence type="predicted"/>
<dbReference type="GO" id="GO:0005829">
    <property type="term" value="C:cytosol"/>
    <property type="evidence" value="ECO:0007669"/>
    <property type="project" value="TreeGrafter"/>
</dbReference>
<dbReference type="Gene3D" id="3.40.50.10860">
    <property type="entry name" value="Leucine Dehydrogenase, chain A, domain 1"/>
    <property type="match status" value="1"/>
</dbReference>
<name>A0A644U0J9_9ZZZZ</name>
<dbReference type="GO" id="GO:0009423">
    <property type="term" value="P:chorismate biosynthetic process"/>
    <property type="evidence" value="ECO:0007669"/>
    <property type="project" value="TreeGrafter"/>
</dbReference>
<dbReference type="PANTHER" id="PTHR21089:SF1">
    <property type="entry name" value="BIFUNCTIONAL 3-DEHYDROQUINATE DEHYDRATASE_SHIKIMATE DEHYDROGENASE, CHLOROPLASTIC"/>
    <property type="match status" value="1"/>
</dbReference>
<keyword evidence="2" id="KW-0560">Oxidoreductase</keyword>
<accession>A0A644U0J9</accession>
<reference evidence="2" key="1">
    <citation type="submission" date="2019-08" db="EMBL/GenBank/DDBJ databases">
        <authorList>
            <person name="Kucharzyk K."/>
            <person name="Murdoch R.W."/>
            <person name="Higgins S."/>
            <person name="Loffler F."/>
        </authorList>
    </citation>
    <scope>NUCLEOTIDE SEQUENCE</scope>
</reference>
<dbReference type="EMBL" id="VSSQ01000068">
    <property type="protein sequence ID" value="MPL72743.1"/>
    <property type="molecule type" value="Genomic_DNA"/>
</dbReference>
<comment type="caution">
    <text evidence="2">The sequence shown here is derived from an EMBL/GenBank/DDBJ whole genome shotgun (WGS) entry which is preliminary data.</text>
</comment>
<gene>
    <name evidence="2" type="primary">aroE_9</name>
    <name evidence="2" type="ORF">SDC9_18533</name>
</gene>
<feature type="domain" description="Shikimate dehydrogenase substrate binding N-terminal" evidence="1">
    <location>
        <begin position="8"/>
        <end position="96"/>
    </location>
</feature>
<dbReference type="InterPro" id="IPR013708">
    <property type="entry name" value="Shikimate_DH-bd_N"/>
</dbReference>
<dbReference type="GO" id="GO:0050661">
    <property type="term" value="F:NADP binding"/>
    <property type="evidence" value="ECO:0007669"/>
    <property type="project" value="TreeGrafter"/>
</dbReference>
<sequence length="258" mass="29679">MKIKLFGLIGYPLEHSFSESYFKEKFIREGIENCIYKNFEVSLLEDFIDKVRSNNPQNNYNELEGFNVTMPFKEEIIPYLDFLDKEAKEIGAVNVVRIEINKNKKILKGFNTDAFGFEKSLLENLGNKNIMALILGSGGASKAVCFTLKKLNIPYKILTRKTLLFDNEINYSSLTPTLIETHSLIINTTPLGMLPNLMQMPEIDIEYITNKHIVFDLIYNPEETMLLKMAKTKGAKTINGFDMLCYQAEQSWSIWNAR</sequence>
<dbReference type="InterPro" id="IPR022893">
    <property type="entry name" value="Shikimate_DH_fam"/>
</dbReference>
<evidence type="ECO:0000313" key="2">
    <source>
        <dbReference type="EMBL" id="MPL72743.1"/>
    </source>
</evidence>
<dbReference type="EC" id="1.1.1.25" evidence="2"/>
<dbReference type="AlphaFoldDB" id="A0A644U0J9"/>
<dbReference type="Gene3D" id="3.40.50.720">
    <property type="entry name" value="NAD(P)-binding Rossmann-like Domain"/>
    <property type="match status" value="1"/>
</dbReference>
<dbReference type="InterPro" id="IPR046346">
    <property type="entry name" value="Aminoacid_DH-like_N_sf"/>
</dbReference>
<evidence type="ECO:0000259" key="1">
    <source>
        <dbReference type="Pfam" id="PF08501"/>
    </source>
</evidence>
<dbReference type="PANTHER" id="PTHR21089">
    <property type="entry name" value="SHIKIMATE DEHYDROGENASE"/>
    <property type="match status" value="1"/>
</dbReference>
<dbReference type="SUPFAM" id="SSF53223">
    <property type="entry name" value="Aminoacid dehydrogenase-like, N-terminal domain"/>
    <property type="match status" value="1"/>
</dbReference>
<protein>
    <submittedName>
        <fullName evidence="2">Shikimate dehydrogenase (NADP(+))</fullName>
        <ecNumber evidence="2">1.1.1.25</ecNumber>
    </submittedName>
</protein>
<dbReference type="GO" id="GO:0019632">
    <property type="term" value="P:shikimate metabolic process"/>
    <property type="evidence" value="ECO:0007669"/>
    <property type="project" value="TreeGrafter"/>
</dbReference>
<dbReference type="SUPFAM" id="SSF51735">
    <property type="entry name" value="NAD(P)-binding Rossmann-fold domains"/>
    <property type="match status" value="1"/>
</dbReference>